<reference evidence="5 6" key="1">
    <citation type="submission" date="2015-05" db="EMBL/GenBank/DDBJ databases">
        <authorList>
            <person name="Wang D.B."/>
            <person name="Wang M."/>
        </authorList>
    </citation>
    <scope>NUCLEOTIDE SEQUENCE [LARGE SCALE GENOMIC DNA]</scope>
    <source>
        <strain evidence="5 6">IMCC 12053</strain>
    </source>
</reference>
<dbReference type="Pfam" id="PF12804">
    <property type="entry name" value="NTP_transf_3"/>
    <property type="match status" value="1"/>
</dbReference>
<dbReference type="PANTHER" id="PTHR43584:SF8">
    <property type="entry name" value="N-ACETYLMURAMATE ALPHA-1-PHOSPHATE URIDYLYLTRANSFERASE"/>
    <property type="match status" value="1"/>
</dbReference>
<dbReference type="InterPro" id="IPR050065">
    <property type="entry name" value="GlmU-like"/>
</dbReference>
<dbReference type="EMBL" id="CP012023">
    <property type="protein sequence ID" value="ALI55703.1"/>
    <property type="molecule type" value="Genomic_DNA"/>
</dbReference>
<name>A0A0P0A560_9RHOB</name>
<dbReference type="KEGG" id="cmar:IMCC12053_1756"/>
<dbReference type="InterPro" id="IPR029044">
    <property type="entry name" value="Nucleotide-diphossugar_trans"/>
</dbReference>
<evidence type="ECO:0000313" key="6">
    <source>
        <dbReference type="Proteomes" id="UP000064920"/>
    </source>
</evidence>
<evidence type="ECO:0000256" key="1">
    <source>
        <dbReference type="ARBA" id="ARBA00022679"/>
    </source>
</evidence>
<evidence type="ECO:0000256" key="3">
    <source>
        <dbReference type="ARBA" id="ARBA00022842"/>
    </source>
</evidence>
<proteinExistence type="predicted"/>
<dbReference type="PANTHER" id="PTHR43584">
    <property type="entry name" value="NUCLEOTIDYL TRANSFERASE"/>
    <property type="match status" value="1"/>
</dbReference>
<keyword evidence="1 5" id="KW-0808">Transferase</keyword>
<dbReference type="SUPFAM" id="SSF53448">
    <property type="entry name" value="Nucleotide-diphospho-sugar transferases"/>
    <property type="match status" value="1"/>
</dbReference>
<dbReference type="Proteomes" id="UP000064920">
    <property type="component" value="Chromosome"/>
</dbReference>
<sequence>MLFCAGRGSRMRALTEKCPKPMIHVAGRPLVDYALAHFDVFDTRVANTHYLPESLEQHLAIRGVTTIFEPDLLETGGGLKNASSLFNGDAVFTMNTDAVWLGDGAVDALRSAWNPDIMDALLLTVHLSKTHGHLGSGDFDIDADGRIHRGGDLVYTGLQIIKLDAVKEIADTAFSMNKVWDALDKKGRIFGAQFDGQWCDVGHPKGIEIAESALKDHGNV</sequence>
<dbReference type="RefSeq" id="WP_369678439.1">
    <property type="nucleotide sequence ID" value="NZ_FOSM01000014.1"/>
</dbReference>
<dbReference type="STRING" id="1397108.IMCC12053_1756"/>
<organism evidence="5 6">
    <name type="scientific">Celeribacter marinus</name>
    <dbReference type="NCBI Taxonomy" id="1397108"/>
    <lineage>
        <taxon>Bacteria</taxon>
        <taxon>Pseudomonadati</taxon>
        <taxon>Pseudomonadota</taxon>
        <taxon>Alphaproteobacteria</taxon>
        <taxon>Rhodobacterales</taxon>
        <taxon>Roseobacteraceae</taxon>
        <taxon>Celeribacter</taxon>
    </lineage>
</organism>
<gene>
    <name evidence="5" type="ORF">IMCC12053_1756</name>
</gene>
<dbReference type="InterPro" id="IPR025877">
    <property type="entry name" value="MobA-like_NTP_Trfase"/>
</dbReference>
<protein>
    <submittedName>
        <fullName evidence="5">Nucleotidyltransferase</fullName>
    </submittedName>
</protein>
<evidence type="ECO:0000313" key="5">
    <source>
        <dbReference type="EMBL" id="ALI55703.1"/>
    </source>
</evidence>
<feature type="domain" description="MobA-like NTP transferase" evidence="4">
    <location>
        <begin position="3"/>
        <end position="117"/>
    </location>
</feature>
<dbReference type="AlphaFoldDB" id="A0A0P0A560"/>
<dbReference type="GO" id="GO:0016779">
    <property type="term" value="F:nucleotidyltransferase activity"/>
    <property type="evidence" value="ECO:0007669"/>
    <property type="project" value="UniProtKB-KW"/>
</dbReference>
<evidence type="ECO:0000256" key="2">
    <source>
        <dbReference type="ARBA" id="ARBA00022695"/>
    </source>
</evidence>
<dbReference type="Gene3D" id="3.90.550.10">
    <property type="entry name" value="Spore Coat Polysaccharide Biosynthesis Protein SpsA, Chain A"/>
    <property type="match status" value="1"/>
</dbReference>
<keyword evidence="3" id="KW-0460">Magnesium</keyword>
<evidence type="ECO:0000259" key="4">
    <source>
        <dbReference type="Pfam" id="PF12804"/>
    </source>
</evidence>
<dbReference type="PATRIC" id="fig|1397108.4.peg.1793"/>
<accession>A0A0P0A560</accession>
<dbReference type="CDD" id="cd06422">
    <property type="entry name" value="NTP_transferase_like_1"/>
    <property type="match status" value="1"/>
</dbReference>
<keyword evidence="6" id="KW-1185">Reference proteome</keyword>
<keyword evidence="2" id="KW-0548">Nucleotidyltransferase</keyword>